<feature type="transmembrane region" description="Helical" evidence="8">
    <location>
        <begin position="356"/>
        <end position="374"/>
    </location>
</feature>
<accession>A0ABV7JJB0</accession>
<feature type="transmembrane region" description="Helical" evidence="8">
    <location>
        <begin position="80"/>
        <end position="100"/>
    </location>
</feature>
<evidence type="ECO:0000256" key="5">
    <source>
        <dbReference type="ARBA" id="ARBA00022692"/>
    </source>
</evidence>
<keyword evidence="6 8" id="KW-1133">Transmembrane helix</keyword>
<keyword evidence="7 8" id="KW-0472">Membrane</keyword>
<keyword evidence="11" id="KW-1185">Reference proteome</keyword>
<keyword evidence="4 10" id="KW-0808">Transferase</keyword>
<evidence type="ECO:0000313" key="11">
    <source>
        <dbReference type="Proteomes" id="UP001595526"/>
    </source>
</evidence>
<evidence type="ECO:0000259" key="9">
    <source>
        <dbReference type="Pfam" id="PF13231"/>
    </source>
</evidence>
<evidence type="ECO:0000256" key="6">
    <source>
        <dbReference type="ARBA" id="ARBA00022989"/>
    </source>
</evidence>
<feature type="transmembrane region" description="Helical" evidence="8">
    <location>
        <begin position="324"/>
        <end position="344"/>
    </location>
</feature>
<keyword evidence="2" id="KW-1003">Cell membrane</keyword>
<protein>
    <submittedName>
        <fullName evidence="10">ArnT family glycosyltransferase</fullName>
        <ecNumber evidence="10">2.4.-.-</ecNumber>
    </submittedName>
</protein>
<evidence type="ECO:0000256" key="7">
    <source>
        <dbReference type="ARBA" id="ARBA00023136"/>
    </source>
</evidence>
<evidence type="ECO:0000256" key="8">
    <source>
        <dbReference type="SAM" id="Phobius"/>
    </source>
</evidence>
<dbReference type="PANTHER" id="PTHR33908">
    <property type="entry name" value="MANNOSYLTRANSFERASE YKCB-RELATED"/>
    <property type="match status" value="1"/>
</dbReference>
<dbReference type="GO" id="GO:0016757">
    <property type="term" value="F:glycosyltransferase activity"/>
    <property type="evidence" value="ECO:0007669"/>
    <property type="project" value="UniProtKB-KW"/>
</dbReference>
<feature type="transmembrane region" description="Helical" evidence="8">
    <location>
        <begin position="268"/>
        <end position="290"/>
    </location>
</feature>
<keyword evidence="3 10" id="KW-0328">Glycosyltransferase</keyword>
<reference evidence="11" key="1">
    <citation type="journal article" date="2019" name="Int. J. Syst. Evol. Microbiol.">
        <title>The Global Catalogue of Microorganisms (GCM) 10K type strain sequencing project: providing services to taxonomists for standard genome sequencing and annotation.</title>
        <authorList>
            <consortium name="The Broad Institute Genomics Platform"/>
            <consortium name="The Broad Institute Genome Sequencing Center for Infectious Disease"/>
            <person name="Wu L."/>
            <person name="Ma J."/>
        </authorList>
    </citation>
    <scope>NUCLEOTIDE SEQUENCE [LARGE SCALE GENOMIC DNA]</scope>
    <source>
        <strain evidence="11">KCTC 52416</strain>
    </source>
</reference>
<dbReference type="EMBL" id="JBHRTA010000016">
    <property type="protein sequence ID" value="MFC3197267.1"/>
    <property type="molecule type" value="Genomic_DNA"/>
</dbReference>
<feature type="transmembrane region" description="Helical" evidence="8">
    <location>
        <begin position="203"/>
        <end position="222"/>
    </location>
</feature>
<comment type="subcellular location">
    <subcellularLocation>
        <location evidence="1">Cell membrane</location>
        <topology evidence="1">Multi-pass membrane protein</topology>
    </subcellularLocation>
</comment>
<name>A0ABV7JJB0_9SPHI</name>
<feature type="transmembrane region" description="Helical" evidence="8">
    <location>
        <begin position="7"/>
        <end position="37"/>
    </location>
</feature>
<dbReference type="Pfam" id="PF13231">
    <property type="entry name" value="PMT_2"/>
    <property type="match status" value="1"/>
</dbReference>
<feature type="transmembrane region" description="Helical" evidence="8">
    <location>
        <begin position="380"/>
        <end position="398"/>
    </location>
</feature>
<evidence type="ECO:0000256" key="2">
    <source>
        <dbReference type="ARBA" id="ARBA00022475"/>
    </source>
</evidence>
<dbReference type="PANTHER" id="PTHR33908:SF3">
    <property type="entry name" value="UNDECAPRENYL PHOSPHATE-ALPHA-4-AMINO-4-DEOXY-L-ARABINOSE ARABINOSYL TRANSFERASE"/>
    <property type="match status" value="1"/>
</dbReference>
<feature type="domain" description="Glycosyltransferase RgtA/B/C/D-like" evidence="9">
    <location>
        <begin position="59"/>
        <end position="219"/>
    </location>
</feature>
<dbReference type="RefSeq" id="WP_379020791.1">
    <property type="nucleotide sequence ID" value="NZ_JBHRTA010000016.1"/>
</dbReference>
<sequence>MLTKSTFRLLCTIGIAVNAIGLFTGVMMIDGALYALIAKNMVLSGNYLFLTLHGFDWLDKPHFQFWCTALSYHVFGINDFAYKFPAFIFWLIGAWYTYLLADKLYGRKAAQVGVLVYLSSLHLILCNSAVNAEPYLTGMIIASVYHLYRVYQRGSFGQLVLGALWASMAVMTKGIFVLILIGSGFMVLWIIRKEWKQFLNYRWYVAFAFVLLFILPELYSLYSQFDARPEVEVFGRKNVSGLRFFFWDSQFGRFFNTGPITGHGDPFFYLHTVLWAFLPWSILLLFTVYFSVNRWKGIAPHPLLWGAVFVPFLMFSASEFQLPHYLNALFPMMSIWVAQLLVSLDRLPASHVIHRVQWYLAAVLIPALCALTFLFHDRGWMGFVGAVAVAGVAAFFFFRRPSVINTLAISYSTGILIGVFYGAYLYPGLLAYQGGSAMGDYINTHLTRGPRADRLYVLDLDIRNFTLGFRSDIPLQAIRSAEQWDAVLDGSLLAVADLRLNELPDAYKITEIATFSDYRVSRITPKFFYYRTREAQLGKFHLVRLTKKPAGPDSDSSPPKTAD</sequence>
<dbReference type="EC" id="2.4.-.-" evidence="10"/>
<feature type="transmembrane region" description="Helical" evidence="8">
    <location>
        <begin position="163"/>
        <end position="191"/>
    </location>
</feature>
<feature type="transmembrane region" description="Helical" evidence="8">
    <location>
        <begin position="112"/>
        <end position="130"/>
    </location>
</feature>
<dbReference type="Proteomes" id="UP001595526">
    <property type="component" value="Unassembled WGS sequence"/>
</dbReference>
<comment type="caution">
    <text evidence="10">The sequence shown here is derived from an EMBL/GenBank/DDBJ whole genome shotgun (WGS) entry which is preliminary data.</text>
</comment>
<proteinExistence type="predicted"/>
<evidence type="ECO:0000256" key="3">
    <source>
        <dbReference type="ARBA" id="ARBA00022676"/>
    </source>
</evidence>
<evidence type="ECO:0000256" key="1">
    <source>
        <dbReference type="ARBA" id="ARBA00004651"/>
    </source>
</evidence>
<evidence type="ECO:0000313" key="10">
    <source>
        <dbReference type="EMBL" id="MFC3197267.1"/>
    </source>
</evidence>
<evidence type="ECO:0000256" key="4">
    <source>
        <dbReference type="ARBA" id="ARBA00022679"/>
    </source>
</evidence>
<feature type="transmembrane region" description="Helical" evidence="8">
    <location>
        <begin position="302"/>
        <end position="318"/>
    </location>
</feature>
<dbReference type="InterPro" id="IPR050297">
    <property type="entry name" value="LipidA_mod_glycosyltrf_83"/>
</dbReference>
<gene>
    <name evidence="10" type="ORF">ACFOET_06555</name>
</gene>
<keyword evidence="5 8" id="KW-0812">Transmembrane</keyword>
<feature type="transmembrane region" description="Helical" evidence="8">
    <location>
        <begin position="405"/>
        <end position="426"/>
    </location>
</feature>
<dbReference type="InterPro" id="IPR038731">
    <property type="entry name" value="RgtA/B/C-like"/>
</dbReference>
<organism evidence="10 11">
    <name type="scientific">Parapedobacter deserti</name>
    <dbReference type="NCBI Taxonomy" id="1912957"/>
    <lineage>
        <taxon>Bacteria</taxon>
        <taxon>Pseudomonadati</taxon>
        <taxon>Bacteroidota</taxon>
        <taxon>Sphingobacteriia</taxon>
        <taxon>Sphingobacteriales</taxon>
        <taxon>Sphingobacteriaceae</taxon>
        <taxon>Parapedobacter</taxon>
    </lineage>
</organism>